<keyword evidence="7" id="KW-0325">Glycoprotein</keyword>
<comment type="subcellular location">
    <subcellularLocation>
        <location evidence="1">Cell membrane</location>
        <topology evidence="1">Multi-pass membrane protein</topology>
    </subcellularLocation>
</comment>
<keyword evidence="5 8" id="KW-0472">Membrane</keyword>
<feature type="transmembrane region" description="Helical" evidence="8">
    <location>
        <begin position="227"/>
        <end position="247"/>
    </location>
</feature>
<name>A0AAD8EDV3_DIPPU</name>
<proteinExistence type="predicted"/>
<reference evidence="9" key="2">
    <citation type="submission" date="2023-05" db="EMBL/GenBank/DDBJ databases">
        <authorList>
            <person name="Fouks B."/>
        </authorList>
    </citation>
    <scope>NUCLEOTIDE SEQUENCE</scope>
    <source>
        <strain evidence="9">Stay&amp;Tobe</strain>
        <tissue evidence="9">Testes</tissue>
    </source>
</reference>
<keyword evidence="4 8" id="KW-1133">Transmembrane helix</keyword>
<dbReference type="AlphaFoldDB" id="A0AAD8EDV3"/>
<reference evidence="9" key="1">
    <citation type="journal article" date="2023" name="IScience">
        <title>Live-bearing cockroach genome reveals convergent evolutionary mechanisms linked to viviparity in insects and beyond.</title>
        <authorList>
            <person name="Fouks B."/>
            <person name="Harrison M.C."/>
            <person name="Mikhailova A.A."/>
            <person name="Marchal E."/>
            <person name="English S."/>
            <person name="Carruthers M."/>
            <person name="Jennings E.C."/>
            <person name="Chiamaka E.L."/>
            <person name="Frigard R.A."/>
            <person name="Pippel M."/>
            <person name="Attardo G.M."/>
            <person name="Benoit J.B."/>
            <person name="Bornberg-Bauer E."/>
            <person name="Tobe S.S."/>
        </authorList>
    </citation>
    <scope>NUCLEOTIDE SEQUENCE</scope>
    <source>
        <strain evidence="9">Stay&amp;Tobe</strain>
    </source>
</reference>
<evidence type="ECO:0000256" key="3">
    <source>
        <dbReference type="ARBA" id="ARBA00022692"/>
    </source>
</evidence>
<dbReference type="SUPFAM" id="SSF53850">
    <property type="entry name" value="Periplasmic binding protein-like II"/>
    <property type="match status" value="1"/>
</dbReference>
<protein>
    <submittedName>
        <fullName evidence="9">Uncharacterized protein</fullName>
    </submittedName>
</protein>
<evidence type="ECO:0000256" key="8">
    <source>
        <dbReference type="SAM" id="Phobius"/>
    </source>
</evidence>
<evidence type="ECO:0000256" key="5">
    <source>
        <dbReference type="ARBA" id="ARBA00023136"/>
    </source>
</evidence>
<dbReference type="Gene3D" id="1.10.287.70">
    <property type="match status" value="1"/>
</dbReference>
<dbReference type="PANTHER" id="PTHR42643">
    <property type="entry name" value="IONOTROPIC RECEPTOR 20A-RELATED"/>
    <property type="match status" value="1"/>
</dbReference>
<evidence type="ECO:0000256" key="6">
    <source>
        <dbReference type="ARBA" id="ARBA00023170"/>
    </source>
</evidence>
<evidence type="ECO:0000313" key="10">
    <source>
        <dbReference type="Proteomes" id="UP001233999"/>
    </source>
</evidence>
<dbReference type="GO" id="GO:0005886">
    <property type="term" value="C:plasma membrane"/>
    <property type="evidence" value="ECO:0007669"/>
    <property type="project" value="UniProtKB-SubCell"/>
</dbReference>
<gene>
    <name evidence="9" type="ORF">L9F63_019948</name>
</gene>
<dbReference type="InterPro" id="IPR052192">
    <property type="entry name" value="Insect_Ionotropic_Sensory_Rcpt"/>
</dbReference>
<dbReference type="Proteomes" id="UP001233999">
    <property type="component" value="Unassembled WGS sequence"/>
</dbReference>
<sequence length="360" mass="41405">MGHSDTSPGEKPIFECFTNNTISKIELYGWNPYVSHTQCTEPNKIIHLDTWNLQEGGFLRKFPLFSYQIPNTLHGCPLRVTALELQPFLIAQNTNGTTTFTGFDQRIIHLISQMVNMSIEYRGTLPGNRIEIRMNALRDLLVGTTDMISGGYILHIALMPFADPLMSYMENTVKWYVPCGTPIPRIEKISQMFKLNVWLMVVVQIILSVIFMSNISKRTSKLSGDKGSLNVSSTIFVVLSILLGVSITKVPFSIPQRILFISLIWYAFALSTIFQSLFTSILVDPGYYDQIRILDELIASEFIYYCDDNIDDFMNFTTPEYYNKVKLERRRVYESEFYYVSYFENNNAVLVGFHIFYSTL</sequence>
<feature type="transmembrane region" description="Helical" evidence="8">
    <location>
        <begin position="197"/>
        <end position="215"/>
    </location>
</feature>
<keyword evidence="3 8" id="KW-0812">Transmembrane</keyword>
<keyword evidence="10" id="KW-1185">Reference proteome</keyword>
<feature type="transmembrane region" description="Helical" evidence="8">
    <location>
        <begin position="259"/>
        <end position="283"/>
    </location>
</feature>
<dbReference type="PANTHER" id="PTHR42643:SF30">
    <property type="entry name" value="IONOTROPIC RECEPTOR 40A-RELATED"/>
    <property type="match status" value="1"/>
</dbReference>
<evidence type="ECO:0000313" key="9">
    <source>
        <dbReference type="EMBL" id="KAJ9586406.1"/>
    </source>
</evidence>
<feature type="transmembrane region" description="Helical" evidence="8">
    <location>
        <begin position="140"/>
        <end position="162"/>
    </location>
</feature>
<evidence type="ECO:0000256" key="4">
    <source>
        <dbReference type="ARBA" id="ARBA00022989"/>
    </source>
</evidence>
<organism evidence="9 10">
    <name type="scientific">Diploptera punctata</name>
    <name type="common">Pacific beetle cockroach</name>
    <dbReference type="NCBI Taxonomy" id="6984"/>
    <lineage>
        <taxon>Eukaryota</taxon>
        <taxon>Metazoa</taxon>
        <taxon>Ecdysozoa</taxon>
        <taxon>Arthropoda</taxon>
        <taxon>Hexapoda</taxon>
        <taxon>Insecta</taxon>
        <taxon>Pterygota</taxon>
        <taxon>Neoptera</taxon>
        <taxon>Polyneoptera</taxon>
        <taxon>Dictyoptera</taxon>
        <taxon>Blattodea</taxon>
        <taxon>Blaberoidea</taxon>
        <taxon>Blaberidae</taxon>
        <taxon>Diplopterinae</taxon>
        <taxon>Diploptera</taxon>
    </lineage>
</organism>
<accession>A0AAD8EDV3</accession>
<keyword evidence="2" id="KW-1003">Cell membrane</keyword>
<evidence type="ECO:0000256" key="2">
    <source>
        <dbReference type="ARBA" id="ARBA00022475"/>
    </source>
</evidence>
<keyword evidence="6" id="KW-0675">Receptor</keyword>
<comment type="caution">
    <text evidence="9">The sequence shown here is derived from an EMBL/GenBank/DDBJ whole genome shotgun (WGS) entry which is preliminary data.</text>
</comment>
<evidence type="ECO:0000256" key="1">
    <source>
        <dbReference type="ARBA" id="ARBA00004651"/>
    </source>
</evidence>
<dbReference type="EMBL" id="JASPKZ010007164">
    <property type="protein sequence ID" value="KAJ9586406.1"/>
    <property type="molecule type" value="Genomic_DNA"/>
</dbReference>
<evidence type="ECO:0000256" key="7">
    <source>
        <dbReference type="ARBA" id="ARBA00023180"/>
    </source>
</evidence>